<dbReference type="Gene3D" id="3.40.50.10540">
    <property type="entry name" value="Crotonobetainyl-coa:carnitine coa-transferase, domain 1"/>
    <property type="match status" value="1"/>
</dbReference>
<dbReference type="GO" id="GO:0005739">
    <property type="term" value="C:mitochondrion"/>
    <property type="evidence" value="ECO:0007669"/>
    <property type="project" value="TreeGrafter"/>
</dbReference>
<evidence type="ECO:0000256" key="2">
    <source>
        <dbReference type="ARBA" id="ARBA00022679"/>
    </source>
</evidence>
<protein>
    <submittedName>
        <fullName evidence="3">Uncharacterized protein</fullName>
    </submittedName>
</protein>
<comment type="similarity">
    <text evidence="1">Belongs to the CoA-transferase III family.</text>
</comment>
<keyword evidence="4" id="KW-1185">Reference proteome</keyword>
<dbReference type="InterPro" id="IPR003673">
    <property type="entry name" value="CoA-Trfase_fam_III"/>
</dbReference>
<dbReference type="PANTHER" id="PTHR48207">
    <property type="entry name" value="SUCCINATE--HYDROXYMETHYLGLUTARATE COA-TRANSFERASE"/>
    <property type="match status" value="1"/>
</dbReference>
<reference evidence="3" key="1">
    <citation type="journal article" date="2020" name="Stud. Mycol.">
        <title>101 Dothideomycetes genomes: a test case for predicting lifestyles and emergence of pathogens.</title>
        <authorList>
            <person name="Haridas S."/>
            <person name="Albert R."/>
            <person name="Binder M."/>
            <person name="Bloem J."/>
            <person name="Labutti K."/>
            <person name="Salamov A."/>
            <person name="Andreopoulos B."/>
            <person name="Baker S."/>
            <person name="Barry K."/>
            <person name="Bills G."/>
            <person name="Bluhm B."/>
            <person name="Cannon C."/>
            <person name="Castanera R."/>
            <person name="Culley D."/>
            <person name="Daum C."/>
            <person name="Ezra D."/>
            <person name="Gonzalez J."/>
            <person name="Henrissat B."/>
            <person name="Kuo A."/>
            <person name="Liang C."/>
            <person name="Lipzen A."/>
            <person name="Lutzoni F."/>
            <person name="Magnuson J."/>
            <person name="Mondo S."/>
            <person name="Nolan M."/>
            <person name="Ohm R."/>
            <person name="Pangilinan J."/>
            <person name="Park H.-J."/>
            <person name="Ramirez L."/>
            <person name="Alfaro M."/>
            <person name="Sun H."/>
            <person name="Tritt A."/>
            <person name="Yoshinaga Y."/>
            <person name="Zwiers L.-H."/>
            <person name="Turgeon B."/>
            <person name="Goodwin S."/>
            <person name="Spatafora J."/>
            <person name="Crous P."/>
            <person name="Grigoriev I."/>
        </authorList>
    </citation>
    <scope>NUCLEOTIDE SEQUENCE</scope>
    <source>
        <strain evidence="3">SCOH1-5</strain>
    </source>
</reference>
<proteinExistence type="inferred from homology"/>
<keyword evidence="2" id="KW-0808">Transferase</keyword>
<name>A0A6A6F8W3_9PEZI</name>
<dbReference type="AlphaFoldDB" id="A0A6A6F8W3"/>
<dbReference type="GO" id="GO:0047369">
    <property type="term" value="F:succinate-hydroxymethylglutarate CoA-transferase activity"/>
    <property type="evidence" value="ECO:0007669"/>
    <property type="project" value="TreeGrafter"/>
</dbReference>
<dbReference type="InterPro" id="IPR050483">
    <property type="entry name" value="CoA-transferase_III_domain"/>
</dbReference>
<evidence type="ECO:0000313" key="3">
    <source>
        <dbReference type="EMBL" id="KAF2209830.1"/>
    </source>
</evidence>
<dbReference type="Gene3D" id="3.30.1540.10">
    <property type="entry name" value="formyl-coa transferase, domain 3"/>
    <property type="match status" value="1"/>
</dbReference>
<sequence length="455" mass="50209">MSIPCHASRAAARHFATPSTLRRTTAFKPQNWISVRRHATAVSGDVLPNEAAGALRGLKILDVTRVLSGPFCTQILADYGAEVIKIEETGKGDETRHWLMAGEEKQWKSDVGPISNYFCAINRNKRSITLNLKSTEAKEIFFELLKTSDVLVENYKPGTMDRLGLGYEVLAKVNPRLIYASISGYGPTGPYGNRGGYDPIAAAEAGLLHVTGERNGPPVRPGIGMIDMATGLYLHGAIMAALIARQRTGLGQRVDASLFETQISLLTNVGMSWLNRGIEAERWGLQHPSIAPYNAYKTRDLHLVCGATNDAQFEKFCKLLGRDGLLGDERFATNRKRVDHREYLNTIFDEIFLTKTTDEWLKIFDGSGLAYAPINNMERTFAHPQTKARDMVQELDTDLSTEGQVKVIGPAVKFSSTKTSYRSSPPALGQHTRDVLAEIGIDGEKLDDLKSKKII</sequence>
<dbReference type="InterPro" id="IPR044855">
    <property type="entry name" value="CoA-Trfase_III_dom3_sf"/>
</dbReference>
<dbReference type="EMBL" id="ML992684">
    <property type="protein sequence ID" value="KAF2209830.1"/>
    <property type="molecule type" value="Genomic_DNA"/>
</dbReference>
<organism evidence="3 4">
    <name type="scientific">Cercospora zeae-maydis SCOH1-5</name>
    <dbReference type="NCBI Taxonomy" id="717836"/>
    <lineage>
        <taxon>Eukaryota</taxon>
        <taxon>Fungi</taxon>
        <taxon>Dikarya</taxon>
        <taxon>Ascomycota</taxon>
        <taxon>Pezizomycotina</taxon>
        <taxon>Dothideomycetes</taxon>
        <taxon>Dothideomycetidae</taxon>
        <taxon>Mycosphaerellales</taxon>
        <taxon>Mycosphaerellaceae</taxon>
        <taxon>Cercospora</taxon>
    </lineage>
</organism>
<accession>A0A6A6F8W3</accession>
<dbReference type="Pfam" id="PF02515">
    <property type="entry name" value="CoA_transf_3"/>
    <property type="match status" value="1"/>
</dbReference>
<dbReference type="PANTHER" id="PTHR48207:SF3">
    <property type="entry name" value="SUCCINATE--HYDROXYMETHYLGLUTARATE COA-TRANSFERASE"/>
    <property type="match status" value="1"/>
</dbReference>
<gene>
    <name evidence="3" type="ORF">CERZMDRAFT_46322</name>
</gene>
<evidence type="ECO:0000256" key="1">
    <source>
        <dbReference type="ARBA" id="ARBA00008383"/>
    </source>
</evidence>
<dbReference type="OrthoDB" id="5863171at2759"/>
<dbReference type="SUPFAM" id="SSF89796">
    <property type="entry name" value="CoA-transferase family III (CaiB/BaiF)"/>
    <property type="match status" value="1"/>
</dbReference>
<dbReference type="Proteomes" id="UP000799539">
    <property type="component" value="Unassembled WGS sequence"/>
</dbReference>
<evidence type="ECO:0000313" key="4">
    <source>
        <dbReference type="Proteomes" id="UP000799539"/>
    </source>
</evidence>
<dbReference type="InterPro" id="IPR023606">
    <property type="entry name" value="CoA-Trfase_III_dom_1_sf"/>
</dbReference>